<feature type="region of interest" description="Disordered" evidence="1">
    <location>
        <begin position="1"/>
        <end position="29"/>
    </location>
</feature>
<evidence type="ECO:0000313" key="4">
    <source>
        <dbReference type="EMBL" id="MXP30095.1"/>
    </source>
</evidence>
<feature type="compositionally biased region" description="Polar residues" evidence="1">
    <location>
        <begin position="1"/>
        <end position="18"/>
    </location>
</feature>
<feature type="transmembrane region" description="Helical" evidence="2">
    <location>
        <begin position="237"/>
        <end position="257"/>
    </location>
</feature>
<proteinExistence type="predicted"/>
<comment type="caution">
    <text evidence="4">The sequence shown here is derived from an EMBL/GenBank/DDBJ whole genome shotgun (WGS) entry which is preliminary data.</text>
</comment>
<dbReference type="InterPro" id="IPR050879">
    <property type="entry name" value="Acyltransferase_3"/>
</dbReference>
<dbReference type="GO" id="GO:0000271">
    <property type="term" value="P:polysaccharide biosynthetic process"/>
    <property type="evidence" value="ECO:0007669"/>
    <property type="project" value="TreeGrafter"/>
</dbReference>
<accession>A0A845AMI4</accession>
<keyword evidence="2" id="KW-0472">Membrane</keyword>
<dbReference type="GO" id="GO:0016020">
    <property type="term" value="C:membrane"/>
    <property type="evidence" value="ECO:0007669"/>
    <property type="project" value="TreeGrafter"/>
</dbReference>
<feature type="transmembrane region" description="Helical" evidence="2">
    <location>
        <begin position="154"/>
        <end position="172"/>
    </location>
</feature>
<dbReference type="AlphaFoldDB" id="A0A845AMI4"/>
<evidence type="ECO:0000256" key="1">
    <source>
        <dbReference type="SAM" id="MobiDB-lite"/>
    </source>
</evidence>
<feature type="transmembrane region" description="Helical" evidence="2">
    <location>
        <begin position="291"/>
        <end position="311"/>
    </location>
</feature>
<dbReference type="InterPro" id="IPR002656">
    <property type="entry name" value="Acyl_transf_3_dom"/>
</dbReference>
<dbReference type="PANTHER" id="PTHR23028:SF53">
    <property type="entry name" value="ACYL_TRANSF_3 DOMAIN-CONTAINING PROTEIN"/>
    <property type="match status" value="1"/>
</dbReference>
<evidence type="ECO:0000256" key="2">
    <source>
        <dbReference type="SAM" id="Phobius"/>
    </source>
</evidence>
<keyword evidence="4" id="KW-0808">Transferase</keyword>
<dbReference type="OrthoDB" id="9796461at2"/>
<dbReference type="EMBL" id="WTYA01000016">
    <property type="protein sequence ID" value="MXP30095.1"/>
    <property type="molecule type" value="Genomic_DNA"/>
</dbReference>
<reference evidence="4 5" key="1">
    <citation type="submission" date="2019-12" db="EMBL/GenBank/DDBJ databases">
        <title>Genomic-based taxomic classification of the family Erythrobacteraceae.</title>
        <authorList>
            <person name="Xu L."/>
        </authorList>
    </citation>
    <scope>NUCLEOTIDE SEQUENCE [LARGE SCALE GENOMIC DNA]</scope>
    <source>
        <strain evidence="4 5">KEMB 9005-328</strain>
    </source>
</reference>
<feature type="transmembrane region" description="Helical" evidence="2">
    <location>
        <begin position="323"/>
        <end position="341"/>
    </location>
</feature>
<sequence>MTESATSSGPSPQDNRTGPTTPANPAATKQSGDHLALLDGWRASSILLVIAGHWLPLNAVLQGLNDFAALLGMAIFFTLSGFLITRFLIDRPEPGPFLVRRIMRILPLAWLAMFALFFADRWAGESGVTWPDLIANLAFYANLPPTRLMPGGEHLWSLCVEMYFYIGIALLVMAGGRRALYLLPLLALAFTAGRVAQHATVSIFTWQRIDEILAGATLSLIYHGMFGPRPAEWLSRINFYVIAAIAVVVTFFDHTALAYLRPYGVAAMVGVTLYHAPGWLRYVFCSRAAAYIAKISYALYVFHVMFAHSWLGSGDTLVKYAKRPLLMLITWAAAHVSTFYYEKPITDYARRLTKGGPRKPLRTY</sequence>
<gene>
    <name evidence="4" type="ORF">GRI58_14900</name>
</gene>
<keyword evidence="4" id="KW-0012">Acyltransferase</keyword>
<dbReference type="GO" id="GO:0016747">
    <property type="term" value="F:acyltransferase activity, transferring groups other than amino-acyl groups"/>
    <property type="evidence" value="ECO:0007669"/>
    <property type="project" value="InterPro"/>
</dbReference>
<feature type="transmembrane region" description="Helical" evidence="2">
    <location>
        <begin position="263"/>
        <end position="284"/>
    </location>
</feature>
<feature type="transmembrane region" description="Helical" evidence="2">
    <location>
        <begin position="101"/>
        <end position="119"/>
    </location>
</feature>
<dbReference type="RefSeq" id="WP_160754394.1">
    <property type="nucleotide sequence ID" value="NZ_WTYA01000016.1"/>
</dbReference>
<feature type="transmembrane region" description="Helical" evidence="2">
    <location>
        <begin position="67"/>
        <end position="89"/>
    </location>
</feature>
<dbReference type="Proteomes" id="UP000439780">
    <property type="component" value="Unassembled WGS sequence"/>
</dbReference>
<keyword evidence="5" id="KW-1185">Reference proteome</keyword>
<name>A0A845AMI4_9SPHN</name>
<organism evidence="4 5">
    <name type="scientific">Qipengyuania algicida</name>
    <dbReference type="NCBI Taxonomy" id="1836209"/>
    <lineage>
        <taxon>Bacteria</taxon>
        <taxon>Pseudomonadati</taxon>
        <taxon>Pseudomonadota</taxon>
        <taxon>Alphaproteobacteria</taxon>
        <taxon>Sphingomonadales</taxon>
        <taxon>Erythrobacteraceae</taxon>
        <taxon>Qipengyuania</taxon>
    </lineage>
</organism>
<protein>
    <submittedName>
        <fullName evidence="4">Acyltransferase family protein</fullName>
    </submittedName>
</protein>
<feature type="compositionally biased region" description="Low complexity" evidence="1">
    <location>
        <begin position="19"/>
        <end position="28"/>
    </location>
</feature>
<dbReference type="Pfam" id="PF01757">
    <property type="entry name" value="Acyl_transf_3"/>
    <property type="match status" value="1"/>
</dbReference>
<feature type="domain" description="Acyltransferase 3" evidence="3">
    <location>
        <begin position="38"/>
        <end position="310"/>
    </location>
</feature>
<keyword evidence="2" id="KW-0812">Transmembrane</keyword>
<keyword evidence="2" id="KW-1133">Transmembrane helix</keyword>
<evidence type="ECO:0000313" key="5">
    <source>
        <dbReference type="Proteomes" id="UP000439780"/>
    </source>
</evidence>
<dbReference type="PANTHER" id="PTHR23028">
    <property type="entry name" value="ACETYLTRANSFERASE"/>
    <property type="match status" value="1"/>
</dbReference>
<evidence type="ECO:0000259" key="3">
    <source>
        <dbReference type="Pfam" id="PF01757"/>
    </source>
</evidence>